<evidence type="ECO:0000313" key="2">
    <source>
        <dbReference type="EMBL" id="KAF7313444.1"/>
    </source>
</evidence>
<organism evidence="2 3">
    <name type="scientific">Mycena chlorophos</name>
    <name type="common">Agaric fungus</name>
    <name type="synonym">Agaricus chlorophos</name>
    <dbReference type="NCBI Taxonomy" id="658473"/>
    <lineage>
        <taxon>Eukaryota</taxon>
        <taxon>Fungi</taxon>
        <taxon>Dikarya</taxon>
        <taxon>Basidiomycota</taxon>
        <taxon>Agaricomycotina</taxon>
        <taxon>Agaricomycetes</taxon>
        <taxon>Agaricomycetidae</taxon>
        <taxon>Agaricales</taxon>
        <taxon>Marasmiineae</taxon>
        <taxon>Mycenaceae</taxon>
        <taxon>Mycena</taxon>
    </lineage>
</organism>
<dbReference type="AlphaFoldDB" id="A0A8H6T9W2"/>
<evidence type="ECO:0000313" key="3">
    <source>
        <dbReference type="Proteomes" id="UP000613580"/>
    </source>
</evidence>
<feature type="compositionally biased region" description="Basic residues" evidence="1">
    <location>
        <begin position="51"/>
        <end position="67"/>
    </location>
</feature>
<gene>
    <name evidence="2" type="ORF">HMN09_00500300</name>
</gene>
<proteinExistence type="predicted"/>
<dbReference type="EMBL" id="JACAZE010000006">
    <property type="protein sequence ID" value="KAF7313444.1"/>
    <property type="molecule type" value="Genomic_DNA"/>
</dbReference>
<sequence>MTSGALAPCYLTVLGGGSELENFTTTHSRNYLHEPIMPLFGSSNTATTSSTRRRGMFGRKKPSRTTRIKNALDPNVSNTTSTSTRRRGLFQRKKPSKTTRIKNTLDPNVPTTSSGRVPLMTRVKRSLGMGRTRRSRRRVL</sequence>
<dbReference type="Proteomes" id="UP000613580">
    <property type="component" value="Unassembled WGS sequence"/>
</dbReference>
<feature type="compositionally biased region" description="Polar residues" evidence="1">
    <location>
        <begin position="101"/>
        <end position="115"/>
    </location>
</feature>
<reference evidence="2" key="1">
    <citation type="submission" date="2020-05" db="EMBL/GenBank/DDBJ databases">
        <title>Mycena genomes resolve the evolution of fungal bioluminescence.</title>
        <authorList>
            <person name="Tsai I.J."/>
        </authorList>
    </citation>
    <scope>NUCLEOTIDE SEQUENCE</scope>
    <source>
        <strain evidence="2">110903Hualien_Pintung</strain>
    </source>
</reference>
<comment type="caution">
    <text evidence="2">The sequence shown here is derived from an EMBL/GenBank/DDBJ whole genome shotgun (WGS) entry which is preliminary data.</text>
</comment>
<evidence type="ECO:0000256" key="1">
    <source>
        <dbReference type="SAM" id="MobiDB-lite"/>
    </source>
</evidence>
<keyword evidence="3" id="KW-1185">Reference proteome</keyword>
<feature type="region of interest" description="Disordered" evidence="1">
    <location>
        <begin position="42"/>
        <end position="116"/>
    </location>
</feature>
<accession>A0A8H6T9W2</accession>
<feature type="compositionally biased region" description="Basic residues" evidence="1">
    <location>
        <begin position="84"/>
        <end position="100"/>
    </location>
</feature>
<protein>
    <submittedName>
        <fullName evidence="2">Uncharacterized protein</fullName>
    </submittedName>
</protein>
<name>A0A8H6T9W2_MYCCL</name>